<comment type="caution">
    <text evidence="2">The sequence shown here is derived from an EMBL/GenBank/DDBJ whole genome shotgun (WGS) entry which is preliminary data.</text>
</comment>
<evidence type="ECO:0000259" key="1">
    <source>
        <dbReference type="Pfam" id="PF02371"/>
    </source>
</evidence>
<gene>
    <name evidence="2" type="ORF">M5W83_25725</name>
</gene>
<accession>A0ABT4G3C1</accession>
<dbReference type="RefSeq" id="WP_244194234.1">
    <property type="nucleotide sequence ID" value="NZ_CABMNB010000029.1"/>
</dbReference>
<dbReference type="PANTHER" id="PTHR33055">
    <property type="entry name" value="TRANSPOSASE FOR INSERTION SEQUENCE ELEMENT IS1111A"/>
    <property type="match status" value="1"/>
</dbReference>
<proteinExistence type="predicted"/>
<dbReference type="InterPro" id="IPR003346">
    <property type="entry name" value="Transposase_20"/>
</dbReference>
<evidence type="ECO:0000313" key="3">
    <source>
        <dbReference type="Proteomes" id="UP001209276"/>
    </source>
</evidence>
<dbReference type="EMBL" id="JAMDMM010000059">
    <property type="protein sequence ID" value="MCY9610553.1"/>
    <property type="molecule type" value="Genomic_DNA"/>
</dbReference>
<organism evidence="2 3">
    <name type="scientific">Paenibacillus thiaminolyticus</name>
    <name type="common">Bacillus thiaminolyticus</name>
    <dbReference type="NCBI Taxonomy" id="49283"/>
    <lineage>
        <taxon>Bacteria</taxon>
        <taxon>Bacillati</taxon>
        <taxon>Bacillota</taxon>
        <taxon>Bacilli</taxon>
        <taxon>Bacillales</taxon>
        <taxon>Paenibacillaceae</taxon>
        <taxon>Paenibacillus</taxon>
    </lineage>
</organism>
<dbReference type="GeneID" id="77000242"/>
<dbReference type="InterPro" id="IPR047650">
    <property type="entry name" value="Transpos_IS110"/>
</dbReference>
<sequence length="106" mass="12254">MRQFRHAKQLVAYAGLDPSVYSSGKFIASSNRITKRGSKRLRRSLYLAVQCGLRQGSNRRLVSYYERKKKEGKPYKVTVIACANKLLHHIYARIEASLTKHKLIQF</sequence>
<feature type="domain" description="Transposase IS116/IS110/IS902 C-terminal" evidence="1">
    <location>
        <begin position="1"/>
        <end position="55"/>
    </location>
</feature>
<dbReference type="PANTHER" id="PTHR33055:SF13">
    <property type="entry name" value="TRANSPOSASE"/>
    <property type="match status" value="1"/>
</dbReference>
<reference evidence="2 3" key="1">
    <citation type="submission" date="2022-05" db="EMBL/GenBank/DDBJ databases">
        <title>Genome Sequencing of Bee-Associated Microbes.</title>
        <authorList>
            <person name="Dunlap C."/>
        </authorList>
    </citation>
    <scope>NUCLEOTIDE SEQUENCE [LARGE SCALE GENOMIC DNA]</scope>
    <source>
        <strain evidence="2 3">NRRL B-14613</strain>
    </source>
</reference>
<protein>
    <submittedName>
        <fullName evidence="2">Transposase</fullName>
    </submittedName>
</protein>
<keyword evidence="3" id="KW-1185">Reference proteome</keyword>
<name>A0ABT4G3C1_PANTH</name>
<evidence type="ECO:0000313" key="2">
    <source>
        <dbReference type="EMBL" id="MCY9610553.1"/>
    </source>
</evidence>
<dbReference type="Pfam" id="PF02371">
    <property type="entry name" value="Transposase_20"/>
    <property type="match status" value="1"/>
</dbReference>
<dbReference type="Proteomes" id="UP001209276">
    <property type="component" value="Unassembled WGS sequence"/>
</dbReference>